<dbReference type="PaxDb" id="67767-A0A0J7K751"/>
<keyword evidence="2" id="KW-1185">Reference proteome</keyword>
<dbReference type="STRING" id="67767.A0A0J7K751"/>
<name>A0A0J7K751_LASNI</name>
<evidence type="ECO:0000313" key="2">
    <source>
        <dbReference type="Proteomes" id="UP000036403"/>
    </source>
</evidence>
<dbReference type="Pfam" id="PF14223">
    <property type="entry name" value="Retrotran_gag_2"/>
    <property type="match status" value="1"/>
</dbReference>
<comment type="caution">
    <text evidence="1">The sequence shown here is derived from an EMBL/GenBank/DDBJ whole genome shotgun (WGS) entry which is preliminary data.</text>
</comment>
<dbReference type="EMBL" id="LBMM01012480">
    <property type="protein sequence ID" value="KMQ86202.1"/>
    <property type="molecule type" value="Genomic_DNA"/>
</dbReference>
<dbReference type="Proteomes" id="UP000036403">
    <property type="component" value="Unassembled WGS sequence"/>
</dbReference>
<dbReference type="OrthoDB" id="7554908at2759"/>
<sequence length="129" mass="15030">MENSGQSVIKFTGENWITWKFQVVVTLKAKNVYNIVTGIRQKTTAASDDWDKLDAKAQEIIVTRMKEGPLVHSLSCQTSHEMWEKLLSVYEKKSKVIVFTYCNRGFLLWKAKERIYQYSFLNSKKSEVN</sequence>
<dbReference type="AlphaFoldDB" id="A0A0J7K751"/>
<proteinExistence type="predicted"/>
<evidence type="ECO:0000313" key="1">
    <source>
        <dbReference type="EMBL" id="KMQ86202.1"/>
    </source>
</evidence>
<reference evidence="1 2" key="1">
    <citation type="submission" date="2015-04" db="EMBL/GenBank/DDBJ databases">
        <title>Lasius niger genome sequencing.</title>
        <authorList>
            <person name="Konorov E.A."/>
            <person name="Nikitin M.A."/>
            <person name="Kirill M.V."/>
            <person name="Chang P."/>
        </authorList>
    </citation>
    <scope>NUCLEOTIDE SEQUENCE [LARGE SCALE GENOMIC DNA]</scope>
    <source>
        <tissue evidence="1">Whole</tissue>
    </source>
</reference>
<protein>
    <submittedName>
        <fullName evidence="1">Copia protein</fullName>
    </submittedName>
</protein>
<accession>A0A0J7K751</accession>
<gene>
    <name evidence="1" type="ORF">RF55_14887</name>
</gene>
<organism evidence="1 2">
    <name type="scientific">Lasius niger</name>
    <name type="common">Black garden ant</name>
    <dbReference type="NCBI Taxonomy" id="67767"/>
    <lineage>
        <taxon>Eukaryota</taxon>
        <taxon>Metazoa</taxon>
        <taxon>Ecdysozoa</taxon>
        <taxon>Arthropoda</taxon>
        <taxon>Hexapoda</taxon>
        <taxon>Insecta</taxon>
        <taxon>Pterygota</taxon>
        <taxon>Neoptera</taxon>
        <taxon>Endopterygota</taxon>
        <taxon>Hymenoptera</taxon>
        <taxon>Apocrita</taxon>
        <taxon>Aculeata</taxon>
        <taxon>Formicoidea</taxon>
        <taxon>Formicidae</taxon>
        <taxon>Formicinae</taxon>
        <taxon>Lasius</taxon>
        <taxon>Lasius</taxon>
    </lineage>
</organism>